<dbReference type="CDD" id="cd02024">
    <property type="entry name" value="NRK1"/>
    <property type="match status" value="1"/>
</dbReference>
<dbReference type="STRING" id="150374.A0A0M9VTG1"/>
<dbReference type="GO" id="GO:0016301">
    <property type="term" value="F:kinase activity"/>
    <property type="evidence" value="ECO:0007669"/>
    <property type="project" value="UniProtKB-KW"/>
</dbReference>
<accession>A0A0M9VTG1</accession>
<organism evidence="1 2">
    <name type="scientific">Escovopsis weberi</name>
    <dbReference type="NCBI Taxonomy" id="150374"/>
    <lineage>
        <taxon>Eukaryota</taxon>
        <taxon>Fungi</taxon>
        <taxon>Dikarya</taxon>
        <taxon>Ascomycota</taxon>
        <taxon>Pezizomycotina</taxon>
        <taxon>Sordariomycetes</taxon>
        <taxon>Hypocreomycetidae</taxon>
        <taxon>Hypocreales</taxon>
        <taxon>Hypocreaceae</taxon>
        <taxon>Escovopsis</taxon>
    </lineage>
</organism>
<dbReference type="EMBL" id="LGSR01000020">
    <property type="protein sequence ID" value="KOS18759.1"/>
    <property type="molecule type" value="Genomic_DNA"/>
</dbReference>
<dbReference type="SUPFAM" id="SSF52540">
    <property type="entry name" value="P-loop containing nucleoside triphosphate hydrolases"/>
    <property type="match status" value="1"/>
</dbReference>
<comment type="caution">
    <text evidence="1">The sequence shown here is derived from an EMBL/GenBank/DDBJ whole genome shotgun (WGS) entry which is preliminary data.</text>
</comment>
<dbReference type="Gene3D" id="3.40.50.300">
    <property type="entry name" value="P-loop containing nucleotide triphosphate hydrolases"/>
    <property type="match status" value="1"/>
</dbReference>
<name>A0A0M9VTG1_ESCWE</name>
<evidence type="ECO:0000313" key="1">
    <source>
        <dbReference type="EMBL" id="KOS18759.1"/>
    </source>
</evidence>
<keyword evidence="1" id="KW-0418">Kinase</keyword>
<evidence type="ECO:0000313" key="2">
    <source>
        <dbReference type="Proteomes" id="UP000053831"/>
    </source>
</evidence>
<protein>
    <submittedName>
        <fullName evidence="1">Nicotinamide riboside kinase</fullName>
    </submittedName>
</protein>
<keyword evidence="2" id="KW-1185">Reference proteome</keyword>
<sequence>MEDRRALIVAISGCSSSGKTTLARLLRDIFPGAFILHEDDFYRPETELPLKDGLLDWDCAEAIDVPALADALSFIRRNASLPPSLVSKEDKNSVGKCPVQPSTISSLKAKVASRLPSPTPPQPRPSHLNPPAAAAPRICLLDGFLLYPPSMQPVPSRLDLRIFLRTSYAKAKARRQARDGYVTLEGFWADPPGYVDKVVWPNYAREHAWLFEGGDVEGVVRQDVLAREGIKVPPSQVEELKHKAEEKEEEEGLDAVLEWMVDLLLAELDKHA</sequence>
<keyword evidence="1" id="KW-0808">Transferase</keyword>
<gene>
    <name evidence="1" type="ORF">ESCO_001304</name>
</gene>
<dbReference type="AlphaFoldDB" id="A0A0M9VTG1"/>
<dbReference type="OrthoDB" id="10041966at2759"/>
<dbReference type="PANTHER" id="PTHR10285">
    <property type="entry name" value="URIDINE KINASE"/>
    <property type="match status" value="1"/>
</dbReference>
<dbReference type="Proteomes" id="UP000053831">
    <property type="component" value="Unassembled WGS sequence"/>
</dbReference>
<proteinExistence type="predicted"/>
<reference evidence="1 2" key="1">
    <citation type="submission" date="2015-07" db="EMBL/GenBank/DDBJ databases">
        <title>The genome of the fungus Escovopsis weberi, a specialized disease agent of ant agriculture.</title>
        <authorList>
            <person name="de Man T.J."/>
            <person name="Stajich J.E."/>
            <person name="Kubicek C.P."/>
            <person name="Chenthamara K."/>
            <person name="Atanasova L."/>
            <person name="Druzhinina I.S."/>
            <person name="Birnbaum S."/>
            <person name="Barribeau S.M."/>
            <person name="Teiling C."/>
            <person name="Suen G."/>
            <person name="Currie C."/>
            <person name="Gerardo N.M."/>
        </authorList>
    </citation>
    <scope>NUCLEOTIDE SEQUENCE [LARGE SCALE GENOMIC DNA]</scope>
</reference>
<dbReference type="InterPro" id="IPR027417">
    <property type="entry name" value="P-loop_NTPase"/>
</dbReference>